<name>A0A3P6C4H3_BRAOL</name>
<reference evidence="2" key="1">
    <citation type="submission" date="2018-11" db="EMBL/GenBank/DDBJ databases">
        <authorList>
            <consortium name="Genoscope - CEA"/>
            <person name="William W."/>
        </authorList>
    </citation>
    <scope>NUCLEOTIDE SEQUENCE</scope>
</reference>
<gene>
    <name evidence="2" type="ORF">BOLC4T26994H</name>
</gene>
<organism evidence="2">
    <name type="scientific">Brassica oleracea</name>
    <name type="common">Wild cabbage</name>
    <dbReference type="NCBI Taxonomy" id="3712"/>
    <lineage>
        <taxon>Eukaryota</taxon>
        <taxon>Viridiplantae</taxon>
        <taxon>Streptophyta</taxon>
        <taxon>Embryophyta</taxon>
        <taxon>Tracheophyta</taxon>
        <taxon>Spermatophyta</taxon>
        <taxon>Magnoliopsida</taxon>
        <taxon>eudicotyledons</taxon>
        <taxon>Gunneridae</taxon>
        <taxon>Pentapetalae</taxon>
        <taxon>rosids</taxon>
        <taxon>malvids</taxon>
        <taxon>Brassicales</taxon>
        <taxon>Brassicaceae</taxon>
        <taxon>Brassiceae</taxon>
        <taxon>Brassica</taxon>
    </lineage>
</organism>
<protein>
    <submittedName>
        <fullName evidence="2">Uncharacterized protein</fullName>
    </submittedName>
</protein>
<feature type="region of interest" description="Disordered" evidence="1">
    <location>
        <begin position="1"/>
        <end position="44"/>
    </location>
</feature>
<feature type="compositionally biased region" description="Basic and acidic residues" evidence="1">
    <location>
        <begin position="1"/>
        <end position="30"/>
    </location>
</feature>
<dbReference type="EMBL" id="LR031873">
    <property type="protein sequence ID" value="VDD13123.1"/>
    <property type="molecule type" value="Genomic_DNA"/>
</dbReference>
<dbReference type="AlphaFoldDB" id="A0A3P6C4H3"/>
<evidence type="ECO:0000313" key="2">
    <source>
        <dbReference type="EMBL" id="VDD13123.1"/>
    </source>
</evidence>
<sequence>MAKERATKDVISDEMCNKMREQRDKKRQNEINKPWSHPRAMKKA</sequence>
<proteinExistence type="predicted"/>
<accession>A0A3P6C4H3</accession>
<evidence type="ECO:0000256" key="1">
    <source>
        <dbReference type="SAM" id="MobiDB-lite"/>
    </source>
</evidence>